<keyword evidence="4" id="KW-0175">Coiled coil</keyword>
<feature type="coiled-coil region" evidence="4">
    <location>
        <begin position="1262"/>
        <end position="1289"/>
    </location>
</feature>
<dbReference type="Gene3D" id="2.130.10.10">
    <property type="entry name" value="YVTN repeat-like/Quinoprotein amine dehydrogenase"/>
    <property type="match status" value="2"/>
</dbReference>
<keyword evidence="2" id="KW-0677">Repeat</keyword>
<gene>
    <name evidence="5" type="ORF">ADUPG1_000321</name>
</gene>
<evidence type="ECO:0000256" key="2">
    <source>
        <dbReference type="ARBA" id="ARBA00022737"/>
    </source>
</evidence>
<keyword evidence="5" id="KW-0966">Cell projection</keyword>
<comment type="caution">
    <text evidence="5">The sequence shown here is derived from an EMBL/GenBank/DDBJ whole genome shotgun (WGS) entry which is preliminary data.</text>
</comment>
<evidence type="ECO:0000256" key="3">
    <source>
        <dbReference type="PROSITE-ProRule" id="PRU00221"/>
    </source>
</evidence>
<sequence length="1360" mass="150955">MTFEVASALGIQANLHKSVYYLNEETIIYSSGGVVVSENISTHKQSFFQPSPKCKAITAICMSPNREYIAIAEQVKGGASIYIYDIQLSKLKTVIPSTGEVSEFSALAFSHDSTLLAFVETSGRTFNLTLMSWRSTSPQRHSCVLNEFVTATTQVSQIAFAPPQIGLSAHSVTTHHIALRTRDSLFVCKYSPSVRARKDSQSLSIVPGAGLAKPVSDDASFSASRVLFDFCFLSHSRIAVASGEGAVLILDDQYKIKACLSVHEHINLPHPAPIDCLLPWGSGFIACVEGGRVVYYKLPHPDAAPSEYVPVIFSSLEHARKRILQSQALSDAIDSATDLSSTTAAIDYDGVGLVSGSEQLGPSVNYSSIGPGTIVQSSAIADSPLRVFAMSSAPSGKGFICALTCGQVRAIVRIIPEDEEKEPSSHDEEMDGVEVFFEEEKETEEDDRMRIASSSTCAMHILITSIHSQPVTGLSIARSACHIAMSVSADGMVRAWNVNDGSLISWRKFEGEALCCSLHNNGQMALIGFEDKLRVVSILHNDIAVIKELSLKKVSTVKFSKLGHLFVAVSGSIAYLYTAYDCEFLTSMKSHNGLIKDVCWTGPRDDHLITCGVDGAVFCWDLRDNRRVSESVVQSCSYNSVAADDSTVTYVCGSDNTIRTIYREGASTTTTDFNIGSTPMSVIGIIEGKGTAKGSKMLVAGGICGSIRVFPLPLETAAASAASVSATASAALAGLGKPAEAPDTSLFSSFGHSGGVTTLCIDREGRFFMTGGKDGCICVYKQVGGDVKKPKAVEEEEKGSFPFRSSNALVPIPTPASGSIVCASSKFLDTLKKRILVLRASIEEIRAQSEYRENLDRASFKEKLDSEKDKFNSELNEVHQRLDDSEKQLTDLRRETDRRLRAAEESKSATVQELEVQYQARLKDQDERINRQLVLQREMEEEHAKERERLIVAQERIEHEVSVKYEDEIQKLSTTLVGLEKEKSRLVEEHEEKERQMKQDNDYEIASLRDDFKQKLDKKEEQFEDVSGQFTMVKRECAMFKTQLDKCELAIAELKEQKEKLKADNDAASREREGLKGEVREREDTIQEKEKLIYELKKKNQELSKFKFVLDYKIKELKKQIEPREADINDMRKQIRDMDVEIDRYHKANSALELQVQELEQRQRSLQHTVKDLRTTHNALQMRQRRMESDIQATAKEIQNPKVLKDGVKLLFQRYVSRIVAEKKPDMSADQEHHRQMLYLEKTVAGLRQRMEKDQAARKADVQKILSENVELLREVNVLRRELKSQQQAAVKGAGMRARAGAGMATELSQELKMKISENAKLLDKIAVLEGQLRAVGQAVAEGRPPAQLAKLPPIPTQYE</sequence>
<dbReference type="SUPFAM" id="SSF50978">
    <property type="entry name" value="WD40 repeat-like"/>
    <property type="match status" value="1"/>
</dbReference>
<dbReference type="SUPFAM" id="SSF101908">
    <property type="entry name" value="Putative isomerase YbhE"/>
    <property type="match status" value="1"/>
</dbReference>
<keyword evidence="6" id="KW-1185">Reference proteome</keyword>
<organism evidence="5 6">
    <name type="scientific">Aduncisulcus paluster</name>
    <dbReference type="NCBI Taxonomy" id="2918883"/>
    <lineage>
        <taxon>Eukaryota</taxon>
        <taxon>Metamonada</taxon>
        <taxon>Carpediemonas-like organisms</taxon>
        <taxon>Aduncisulcus</taxon>
    </lineage>
</organism>
<keyword evidence="1 3" id="KW-0853">WD repeat</keyword>
<evidence type="ECO:0000256" key="1">
    <source>
        <dbReference type="ARBA" id="ARBA00022574"/>
    </source>
</evidence>
<feature type="coiled-coil region" evidence="4">
    <location>
        <begin position="936"/>
        <end position="1176"/>
    </location>
</feature>
<name>A0ABQ5K5X0_9EUKA</name>
<evidence type="ECO:0000313" key="6">
    <source>
        <dbReference type="Proteomes" id="UP001057375"/>
    </source>
</evidence>
<accession>A0ABQ5K5X0</accession>
<dbReference type="PANTHER" id="PTHR32215:SF0">
    <property type="entry name" value="CILIA- AND FLAGELLA-ASSOCIATED PROTEIN 57"/>
    <property type="match status" value="1"/>
</dbReference>
<dbReference type="Pfam" id="PF00400">
    <property type="entry name" value="WD40"/>
    <property type="match status" value="2"/>
</dbReference>
<dbReference type="InterPro" id="IPR052993">
    <property type="entry name" value="CFA-57"/>
</dbReference>
<dbReference type="Proteomes" id="UP001057375">
    <property type="component" value="Unassembled WGS sequence"/>
</dbReference>
<reference evidence="5" key="1">
    <citation type="submission" date="2022-03" db="EMBL/GenBank/DDBJ databases">
        <title>Draft genome sequence of Aduncisulcus paluster, a free-living microaerophilic Fornicata.</title>
        <authorList>
            <person name="Yuyama I."/>
            <person name="Kume K."/>
            <person name="Tamura T."/>
            <person name="Inagaki Y."/>
            <person name="Hashimoto T."/>
        </authorList>
    </citation>
    <scope>NUCLEOTIDE SEQUENCE</scope>
    <source>
        <strain evidence="5">NY0171</strain>
    </source>
</reference>
<evidence type="ECO:0000256" key="4">
    <source>
        <dbReference type="SAM" id="Coils"/>
    </source>
</evidence>
<protein>
    <submittedName>
        <fullName evidence="5">Cilia- and flagella-associated protein 57</fullName>
    </submittedName>
</protein>
<dbReference type="PANTHER" id="PTHR32215">
    <property type="entry name" value="CILIA- AND FLAGELLA-ASSOCIATED PROTEIN 57"/>
    <property type="match status" value="1"/>
</dbReference>
<evidence type="ECO:0000313" key="5">
    <source>
        <dbReference type="EMBL" id="GKT27966.1"/>
    </source>
</evidence>
<dbReference type="EMBL" id="BQXS01000115">
    <property type="protein sequence ID" value="GKT27966.1"/>
    <property type="molecule type" value="Genomic_DNA"/>
</dbReference>
<dbReference type="InterPro" id="IPR036322">
    <property type="entry name" value="WD40_repeat_dom_sf"/>
</dbReference>
<dbReference type="PROSITE" id="PS00678">
    <property type="entry name" value="WD_REPEATS_1"/>
    <property type="match status" value="1"/>
</dbReference>
<dbReference type="Gene3D" id="1.10.287.1490">
    <property type="match status" value="1"/>
</dbReference>
<dbReference type="InterPro" id="IPR019775">
    <property type="entry name" value="WD40_repeat_CS"/>
</dbReference>
<feature type="coiled-coil region" evidence="4">
    <location>
        <begin position="828"/>
        <end position="895"/>
    </location>
</feature>
<feature type="repeat" description="WD" evidence="3">
    <location>
        <begin position="588"/>
        <end position="630"/>
    </location>
</feature>
<dbReference type="InterPro" id="IPR001680">
    <property type="entry name" value="WD40_rpt"/>
</dbReference>
<dbReference type="InterPro" id="IPR015943">
    <property type="entry name" value="WD40/YVTN_repeat-like_dom_sf"/>
</dbReference>
<keyword evidence="5" id="KW-0282">Flagellum</keyword>
<dbReference type="PROSITE" id="PS50082">
    <property type="entry name" value="WD_REPEATS_2"/>
    <property type="match status" value="1"/>
</dbReference>
<dbReference type="SMART" id="SM00320">
    <property type="entry name" value="WD40"/>
    <property type="match status" value="7"/>
</dbReference>
<proteinExistence type="predicted"/>
<keyword evidence="5" id="KW-0969">Cilium</keyword>